<protein>
    <submittedName>
        <fullName evidence="1">Uncharacterized protein</fullName>
    </submittedName>
</protein>
<organism evidence="1 2">
    <name type="scientific">Nocardia neocaledoniensis</name>
    <dbReference type="NCBI Taxonomy" id="236511"/>
    <lineage>
        <taxon>Bacteria</taxon>
        <taxon>Bacillati</taxon>
        <taxon>Actinomycetota</taxon>
        <taxon>Actinomycetes</taxon>
        <taxon>Mycobacteriales</taxon>
        <taxon>Nocardiaceae</taxon>
        <taxon>Nocardia</taxon>
    </lineage>
</organism>
<proteinExistence type="predicted"/>
<reference evidence="1 2" key="1">
    <citation type="submission" date="2018-05" db="EMBL/GenBank/DDBJ databases">
        <title>Genomic Encyclopedia of Type Strains, Phase IV (KMG-IV): sequencing the most valuable type-strain genomes for metagenomic binning, comparative biology and taxonomic classification.</title>
        <authorList>
            <person name="Goeker M."/>
        </authorList>
    </citation>
    <scope>NUCLEOTIDE SEQUENCE [LARGE SCALE GENOMIC DNA]</scope>
    <source>
        <strain evidence="1 2">DSM 44717</strain>
    </source>
</reference>
<sequence>MPLSRIAALGALPPLIRGTTAPAVAPIATRAALIGGVVPARFGTATTGTGTAVLGAATGAVGAA</sequence>
<dbReference type="EMBL" id="QGTL01000001">
    <property type="protein sequence ID" value="PWV80905.1"/>
    <property type="molecule type" value="Genomic_DNA"/>
</dbReference>
<evidence type="ECO:0000313" key="2">
    <source>
        <dbReference type="Proteomes" id="UP000246410"/>
    </source>
</evidence>
<comment type="caution">
    <text evidence="1">The sequence shown here is derived from an EMBL/GenBank/DDBJ whole genome shotgun (WGS) entry which is preliminary data.</text>
</comment>
<keyword evidence="2" id="KW-1185">Reference proteome</keyword>
<accession>A0A317P1A5</accession>
<evidence type="ECO:0000313" key="1">
    <source>
        <dbReference type="EMBL" id="PWV80905.1"/>
    </source>
</evidence>
<gene>
    <name evidence="1" type="ORF">DFR69_101241</name>
</gene>
<dbReference type="Proteomes" id="UP000246410">
    <property type="component" value="Unassembled WGS sequence"/>
</dbReference>
<dbReference type="AlphaFoldDB" id="A0A317P1A5"/>
<name>A0A317P1A5_9NOCA</name>